<protein>
    <submittedName>
        <fullName evidence="2">Uncharacterized protein</fullName>
    </submittedName>
</protein>
<evidence type="ECO:0000256" key="1">
    <source>
        <dbReference type="SAM" id="Phobius"/>
    </source>
</evidence>
<comment type="caution">
    <text evidence="2">The sequence shown here is derived from an EMBL/GenBank/DDBJ whole genome shotgun (WGS) entry which is preliminary data.</text>
</comment>
<organism evidence="2 3">
    <name type="scientific">Clostridium tetanomorphum</name>
    <dbReference type="NCBI Taxonomy" id="1553"/>
    <lineage>
        <taxon>Bacteria</taxon>
        <taxon>Bacillati</taxon>
        <taxon>Bacillota</taxon>
        <taxon>Clostridia</taxon>
        <taxon>Eubacteriales</taxon>
        <taxon>Clostridiaceae</taxon>
        <taxon>Clostridium</taxon>
    </lineage>
</organism>
<feature type="transmembrane region" description="Helical" evidence="1">
    <location>
        <begin position="29"/>
        <end position="50"/>
    </location>
</feature>
<proteinExistence type="predicted"/>
<feature type="transmembrane region" description="Helical" evidence="1">
    <location>
        <begin position="6"/>
        <end position="22"/>
    </location>
</feature>
<gene>
    <name evidence="2" type="ORF">HGG79_20340</name>
</gene>
<dbReference type="Proteomes" id="UP000563151">
    <property type="component" value="Unassembled WGS sequence"/>
</dbReference>
<dbReference type="AlphaFoldDB" id="A0A923EB99"/>
<evidence type="ECO:0000313" key="3">
    <source>
        <dbReference type="Proteomes" id="UP000563151"/>
    </source>
</evidence>
<keyword evidence="1" id="KW-1133">Transmembrane helix</keyword>
<evidence type="ECO:0000313" key="2">
    <source>
        <dbReference type="EMBL" id="MBC2400082.1"/>
    </source>
</evidence>
<sequence length="96" mass="10786">MNNTIWIFITVIIIAIAQVVLSNTNKRKYWFLGGIIPLALLAVGIYGVVYGKIDSSLLSIVKIIVFPIIISLLIWADGYAKTKKKELEKMYAKDID</sequence>
<keyword evidence="3" id="KW-1185">Reference proteome</keyword>
<accession>A0A923EB99</accession>
<keyword evidence="1" id="KW-0812">Transmembrane</keyword>
<feature type="transmembrane region" description="Helical" evidence="1">
    <location>
        <begin position="56"/>
        <end position="76"/>
    </location>
</feature>
<reference evidence="2 3" key="1">
    <citation type="submission" date="2020-04" db="EMBL/GenBank/DDBJ databases">
        <title>Genomic insights into acetone-butanol-ethanol (ABE) fermentation by sequencing solventogenic clostridia strains.</title>
        <authorList>
            <person name="Brown S."/>
        </authorList>
    </citation>
    <scope>NUCLEOTIDE SEQUENCE [LARGE SCALE GENOMIC DNA]</scope>
    <source>
        <strain evidence="2 3">DJ011</strain>
    </source>
</reference>
<dbReference type="EMBL" id="JAAZWO010000047">
    <property type="protein sequence ID" value="MBC2400082.1"/>
    <property type="molecule type" value="Genomic_DNA"/>
</dbReference>
<name>A0A923EB99_CLOTT</name>
<dbReference type="RefSeq" id="WP_173680154.1">
    <property type="nucleotide sequence ID" value="NZ_JAAZWO010000047.1"/>
</dbReference>
<keyword evidence="1" id="KW-0472">Membrane</keyword>